<proteinExistence type="predicted"/>
<organism evidence="2 3">
    <name type="scientific">Xanthobacter tagetidis</name>
    <dbReference type="NCBI Taxonomy" id="60216"/>
    <lineage>
        <taxon>Bacteria</taxon>
        <taxon>Pseudomonadati</taxon>
        <taxon>Pseudomonadota</taxon>
        <taxon>Alphaproteobacteria</taxon>
        <taxon>Hyphomicrobiales</taxon>
        <taxon>Xanthobacteraceae</taxon>
        <taxon>Xanthobacter</taxon>
    </lineage>
</organism>
<feature type="compositionally biased region" description="Polar residues" evidence="1">
    <location>
        <begin position="70"/>
        <end position="83"/>
    </location>
</feature>
<gene>
    <name evidence="2" type="ORF">D9R14_08030</name>
</gene>
<reference evidence="2 3" key="1">
    <citation type="submission" date="2018-10" db="EMBL/GenBank/DDBJ databases">
        <title>Xanthobacter tagetidis genome sequencing and assembly.</title>
        <authorList>
            <person name="Maclea K.S."/>
            <person name="Goen A.E."/>
            <person name="Fatima S.A."/>
        </authorList>
    </citation>
    <scope>NUCLEOTIDE SEQUENCE [LARGE SCALE GENOMIC DNA]</scope>
    <source>
        <strain evidence="2 3">ATCC 700314</strain>
    </source>
</reference>
<sequence>MATSKRPAAAAKPAAKKTDNQTGKSKATGRVSPAGGKRRPIGAPEMPAAGPHARPHLTDASKTPGAGTLTDPSRPQDDTATSG</sequence>
<accession>A0A3L7AGU0</accession>
<keyword evidence="3" id="KW-1185">Reference proteome</keyword>
<protein>
    <submittedName>
        <fullName evidence="2">Uncharacterized protein</fullName>
    </submittedName>
</protein>
<dbReference type="Proteomes" id="UP000269692">
    <property type="component" value="Unassembled WGS sequence"/>
</dbReference>
<evidence type="ECO:0000256" key="1">
    <source>
        <dbReference type="SAM" id="MobiDB-lite"/>
    </source>
</evidence>
<dbReference type="AlphaFoldDB" id="A0A3L7AGU0"/>
<evidence type="ECO:0000313" key="2">
    <source>
        <dbReference type="EMBL" id="RLP79599.1"/>
    </source>
</evidence>
<dbReference type="RefSeq" id="WP_121622809.1">
    <property type="nucleotide sequence ID" value="NZ_JACIIW010000001.1"/>
</dbReference>
<feature type="region of interest" description="Disordered" evidence="1">
    <location>
        <begin position="1"/>
        <end position="83"/>
    </location>
</feature>
<evidence type="ECO:0000313" key="3">
    <source>
        <dbReference type="Proteomes" id="UP000269692"/>
    </source>
</evidence>
<dbReference type="EMBL" id="RCTF01000005">
    <property type="protein sequence ID" value="RLP79599.1"/>
    <property type="molecule type" value="Genomic_DNA"/>
</dbReference>
<dbReference type="OrthoDB" id="8293787at2"/>
<name>A0A3L7AGU0_9HYPH</name>
<comment type="caution">
    <text evidence="2">The sequence shown here is derived from an EMBL/GenBank/DDBJ whole genome shotgun (WGS) entry which is preliminary data.</text>
</comment>